<dbReference type="EMBL" id="JAHZUY010000087">
    <property type="protein sequence ID" value="MBW8271321.1"/>
    <property type="molecule type" value="Genomic_DNA"/>
</dbReference>
<dbReference type="PANTHER" id="PTHR11669">
    <property type="entry name" value="REPLICATION FACTOR C / DNA POLYMERASE III GAMMA-TAU SUBUNIT"/>
    <property type="match status" value="1"/>
</dbReference>
<keyword evidence="1" id="KW-0808">Transferase</keyword>
<dbReference type="GO" id="GO:0003887">
    <property type="term" value="F:DNA-directed DNA polymerase activity"/>
    <property type="evidence" value="ECO:0007669"/>
    <property type="project" value="UniProtKB-EC"/>
</dbReference>
<gene>
    <name evidence="1" type="ORF">K1J50_17740</name>
</gene>
<evidence type="ECO:0000313" key="1">
    <source>
        <dbReference type="EMBL" id="MBW8271321.1"/>
    </source>
</evidence>
<reference evidence="1 2" key="1">
    <citation type="submission" date="2021-08" db="EMBL/GenBank/DDBJ databases">
        <title>Caldovatus sediminis gen. nov., sp. nov., a moderately thermophilic bacterium isolated from a hot spring.</title>
        <authorList>
            <person name="Hu C.-J."/>
            <person name="Li W.-J."/>
            <person name="Xian W.-D."/>
        </authorList>
    </citation>
    <scope>NUCLEOTIDE SEQUENCE [LARGE SCALE GENOMIC DNA]</scope>
    <source>
        <strain evidence="1 2">SYSU G05006</strain>
    </source>
</reference>
<dbReference type="Pfam" id="PF13177">
    <property type="entry name" value="DNA_pol3_delta2"/>
    <property type="match status" value="1"/>
</dbReference>
<dbReference type="Gene3D" id="3.40.50.300">
    <property type="entry name" value="P-loop containing nucleotide triphosphate hydrolases"/>
    <property type="match status" value="1"/>
</dbReference>
<accession>A0ABS7F6T8</accession>
<comment type="caution">
    <text evidence="1">The sequence shown here is derived from an EMBL/GenBank/DDBJ whole genome shotgun (WGS) entry which is preliminary data.</text>
</comment>
<keyword evidence="2" id="KW-1185">Reference proteome</keyword>
<dbReference type="InterPro" id="IPR050238">
    <property type="entry name" value="DNA_Rep/Repair_Clamp_Loader"/>
</dbReference>
<dbReference type="Proteomes" id="UP001519924">
    <property type="component" value="Unassembled WGS sequence"/>
</dbReference>
<organism evidence="1 2">
    <name type="scientific">Caldovatus aquaticus</name>
    <dbReference type="NCBI Taxonomy" id="2865671"/>
    <lineage>
        <taxon>Bacteria</taxon>
        <taxon>Pseudomonadati</taxon>
        <taxon>Pseudomonadota</taxon>
        <taxon>Alphaproteobacteria</taxon>
        <taxon>Acetobacterales</taxon>
        <taxon>Roseomonadaceae</taxon>
        <taxon>Caldovatus</taxon>
    </lineage>
</organism>
<keyword evidence="1" id="KW-0548">Nucleotidyltransferase</keyword>
<dbReference type="NCBIfam" id="NF005677">
    <property type="entry name" value="PRK07471.1"/>
    <property type="match status" value="1"/>
</dbReference>
<dbReference type="PANTHER" id="PTHR11669:SF8">
    <property type="entry name" value="DNA POLYMERASE III SUBUNIT DELTA"/>
    <property type="match status" value="1"/>
</dbReference>
<dbReference type="EC" id="2.7.7.7" evidence="1"/>
<sequence length="343" mass="36047">MNGLPPEPRANPELVGHDHAARALAEAARSGRLHHAWLLAGPPGIGKATLAYRFARWLLAGQPPAPGDAPLALDPAHPVFRRVAAGAHADLLTIEPGTLQGSRKRADVINVDAARLIPAFMALTAAEGGWRVVVIDGAETMAAPAANALLKILEEPPPRAVLLVVTAAPGRLLPTIRSRCRRLDLFPLEDAALLPLLARWLPEMPAGERQALARLAGGAPGRALALAEEGGLELQALVEEVLGGLARPDPRQAHALADRLAGGSDATAFLAFFALLRRAIAAAVRQAARDPAAAPAWLAGRPLAEWSALWDRLGRLAAETDALNLDRRQAVLTGLGWLSAPGR</sequence>
<proteinExistence type="predicted"/>
<dbReference type="RefSeq" id="WP_220119089.1">
    <property type="nucleotide sequence ID" value="NZ_JAHZUY010000087.1"/>
</dbReference>
<dbReference type="SUPFAM" id="SSF52540">
    <property type="entry name" value="P-loop containing nucleoside triphosphate hydrolases"/>
    <property type="match status" value="1"/>
</dbReference>
<protein>
    <submittedName>
        <fullName evidence="1">DNA polymerase III subunit delta</fullName>
        <ecNumber evidence="1">2.7.7.7</ecNumber>
    </submittedName>
</protein>
<dbReference type="InterPro" id="IPR027417">
    <property type="entry name" value="P-loop_NTPase"/>
</dbReference>
<name>A0ABS7F6T8_9PROT</name>
<evidence type="ECO:0000313" key="2">
    <source>
        <dbReference type="Proteomes" id="UP001519924"/>
    </source>
</evidence>